<protein>
    <recommendedName>
        <fullName evidence="15">lytic cellulose monooxygenase (C4-dehydrogenating)</fullName>
        <ecNumber evidence="15">1.14.99.56</ecNumber>
    </recommendedName>
</protein>
<dbReference type="PANTHER" id="PTHR33353">
    <property type="entry name" value="PUTATIVE (AFU_ORTHOLOGUE AFUA_1G12560)-RELATED"/>
    <property type="match status" value="1"/>
</dbReference>
<dbReference type="Pfam" id="PF03443">
    <property type="entry name" value="AA9"/>
    <property type="match status" value="1"/>
</dbReference>
<comment type="subcellular location">
    <subcellularLocation>
        <location evidence="2">Secreted</location>
    </subcellularLocation>
</comment>
<evidence type="ECO:0000259" key="18">
    <source>
        <dbReference type="Pfam" id="PF03443"/>
    </source>
</evidence>
<dbReference type="RefSeq" id="XP_052944996.1">
    <property type="nucleotide sequence ID" value="XM_053092671.1"/>
</dbReference>
<evidence type="ECO:0000256" key="14">
    <source>
        <dbReference type="ARBA" id="ARBA00045077"/>
    </source>
</evidence>
<dbReference type="InterPro" id="IPR049892">
    <property type="entry name" value="AA9"/>
</dbReference>
<comment type="cofactor">
    <cofactor evidence="1">
        <name>Cu(2+)</name>
        <dbReference type="ChEBI" id="CHEBI:29036"/>
    </cofactor>
</comment>
<comment type="caution">
    <text evidence="19">The sequence shown here is derived from an EMBL/GenBank/DDBJ whole genome shotgun (WGS) entry which is preliminary data.</text>
</comment>
<keyword evidence="7" id="KW-0560">Oxidoreductase</keyword>
<comment type="catalytic activity">
    <reaction evidence="14">
        <text>[(1-&gt;4)-beta-D-glucosyl]n+m + reduced acceptor + O2 = 4-dehydro-beta-D-glucosyl-[(1-&gt;4)-beta-D-glucosyl]n-1 + [(1-&gt;4)-beta-D-glucosyl]m + acceptor + H2O.</text>
        <dbReference type="EC" id="1.14.99.56"/>
    </reaction>
</comment>
<evidence type="ECO:0000256" key="1">
    <source>
        <dbReference type="ARBA" id="ARBA00001973"/>
    </source>
</evidence>
<comment type="similarity">
    <text evidence="13">Belongs to the polysaccharide monooxygenase AA9 family.</text>
</comment>
<keyword evidence="11" id="KW-0119">Carbohydrate metabolism</keyword>
<evidence type="ECO:0000256" key="8">
    <source>
        <dbReference type="ARBA" id="ARBA00023008"/>
    </source>
</evidence>
<dbReference type="GO" id="GO:0030245">
    <property type="term" value="P:cellulose catabolic process"/>
    <property type="evidence" value="ECO:0007669"/>
    <property type="project" value="UniProtKB-KW"/>
</dbReference>
<evidence type="ECO:0000256" key="15">
    <source>
        <dbReference type="ARBA" id="ARBA00047174"/>
    </source>
</evidence>
<dbReference type="PANTHER" id="PTHR33353:SF10">
    <property type="entry name" value="ENDO-BETA-1,4-GLUCANASE D"/>
    <property type="match status" value="1"/>
</dbReference>
<feature type="compositionally biased region" description="Low complexity" evidence="16">
    <location>
        <begin position="267"/>
        <end position="289"/>
    </location>
</feature>
<dbReference type="GO" id="GO:0005576">
    <property type="term" value="C:extracellular region"/>
    <property type="evidence" value="ECO:0007669"/>
    <property type="project" value="UniProtKB-SubCell"/>
</dbReference>
<organism evidence="19 20">
    <name type="scientific">Dioszegia hungarica</name>
    <dbReference type="NCBI Taxonomy" id="4972"/>
    <lineage>
        <taxon>Eukaryota</taxon>
        <taxon>Fungi</taxon>
        <taxon>Dikarya</taxon>
        <taxon>Basidiomycota</taxon>
        <taxon>Agaricomycotina</taxon>
        <taxon>Tremellomycetes</taxon>
        <taxon>Tremellales</taxon>
        <taxon>Bulleribasidiaceae</taxon>
        <taxon>Dioszegia</taxon>
    </lineage>
</organism>
<keyword evidence="20" id="KW-1185">Reference proteome</keyword>
<evidence type="ECO:0000256" key="13">
    <source>
        <dbReference type="ARBA" id="ARBA00044502"/>
    </source>
</evidence>
<evidence type="ECO:0000256" key="17">
    <source>
        <dbReference type="SAM" id="SignalP"/>
    </source>
</evidence>
<keyword evidence="12" id="KW-0624">Polysaccharide degradation</keyword>
<evidence type="ECO:0000256" key="16">
    <source>
        <dbReference type="SAM" id="MobiDB-lite"/>
    </source>
</evidence>
<evidence type="ECO:0000256" key="11">
    <source>
        <dbReference type="ARBA" id="ARBA00023277"/>
    </source>
</evidence>
<dbReference type="Proteomes" id="UP001164286">
    <property type="component" value="Unassembled WGS sequence"/>
</dbReference>
<dbReference type="AlphaFoldDB" id="A0AA38LV40"/>
<evidence type="ECO:0000256" key="3">
    <source>
        <dbReference type="ARBA" id="ARBA00022525"/>
    </source>
</evidence>
<keyword evidence="10" id="KW-1015">Disulfide bond</keyword>
<keyword evidence="6" id="KW-0136">Cellulose degradation</keyword>
<reference evidence="19" key="1">
    <citation type="journal article" date="2022" name="G3 (Bethesda)">
        <title>High quality genome of the basidiomycete yeast Dioszegia hungarica PDD-24b-2 isolated from cloud water.</title>
        <authorList>
            <person name="Jarrige D."/>
            <person name="Haridas S."/>
            <person name="Bleykasten-Grosshans C."/>
            <person name="Joly M."/>
            <person name="Nadalig T."/>
            <person name="Sancelme M."/>
            <person name="Vuilleumier S."/>
            <person name="Grigoriev I.V."/>
            <person name="Amato P."/>
            <person name="Bringel F."/>
        </authorList>
    </citation>
    <scope>NUCLEOTIDE SEQUENCE</scope>
    <source>
        <strain evidence="19">PDD-24b-2</strain>
    </source>
</reference>
<feature type="region of interest" description="Disordered" evidence="16">
    <location>
        <begin position="210"/>
        <end position="244"/>
    </location>
</feature>
<keyword evidence="8" id="KW-0186">Copper</keyword>
<sequence length="306" mass="31447">MLITFASILAFLAAATIVSAHGYIVSWTVNGQTKADQGHADYTTGIVACGGKSAGTGLQTWDLDAGSTVIAHWNQWPADHLGSIDEYMAKCPGTSCDGVAADSLDWFKIGEATYAAGKWPTELLSASKEWPYKIPTDLAPGPYLVRHALLAMHAATKPQMYPVCSQANLKGSRSAAPPSTVKFPAAYDINPDFKIHSLWDGKVAPADFKPPGPPVYGGGGGNGPVSKPPVAAGPSTSTGGGAASAVGQITSSVAGILTSSTGAAVAGAAATSTVLPPASSSLPAPVASKKSCKRRRKRENERFPKL</sequence>
<gene>
    <name evidence="19" type="ORF">MKK02DRAFT_43900</name>
</gene>
<evidence type="ECO:0000256" key="12">
    <source>
        <dbReference type="ARBA" id="ARBA00023326"/>
    </source>
</evidence>
<keyword evidence="3" id="KW-0964">Secreted</keyword>
<dbReference type="GeneID" id="77731876"/>
<feature type="compositionally biased region" description="Low complexity" evidence="16">
    <location>
        <begin position="224"/>
        <end position="244"/>
    </location>
</feature>
<accession>A0AA38LV40</accession>
<evidence type="ECO:0000256" key="4">
    <source>
        <dbReference type="ARBA" id="ARBA00022723"/>
    </source>
</evidence>
<keyword evidence="9" id="KW-0503">Monooxygenase</keyword>
<dbReference type="InterPro" id="IPR005103">
    <property type="entry name" value="AA9_LPMO"/>
</dbReference>
<evidence type="ECO:0000313" key="19">
    <source>
        <dbReference type="EMBL" id="KAI9635219.1"/>
    </source>
</evidence>
<dbReference type="GO" id="GO:0004497">
    <property type="term" value="F:monooxygenase activity"/>
    <property type="evidence" value="ECO:0007669"/>
    <property type="project" value="UniProtKB-KW"/>
</dbReference>
<evidence type="ECO:0000256" key="2">
    <source>
        <dbReference type="ARBA" id="ARBA00004613"/>
    </source>
</evidence>
<name>A0AA38LV40_9TREE</name>
<feature type="region of interest" description="Disordered" evidence="16">
    <location>
        <begin position="267"/>
        <end position="306"/>
    </location>
</feature>
<feature type="signal peptide" evidence="17">
    <location>
        <begin position="1"/>
        <end position="20"/>
    </location>
</feature>
<feature type="domain" description="Auxiliary Activity family 9 catalytic" evidence="18">
    <location>
        <begin position="30"/>
        <end position="189"/>
    </location>
</feature>
<dbReference type="GO" id="GO:0046872">
    <property type="term" value="F:metal ion binding"/>
    <property type="evidence" value="ECO:0007669"/>
    <property type="project" value="UniProtKB-KW"/>
</dbReference>
<keyword evidence="4" id="KW-0479">Metal-binding</keyword>
<evidence type="ECO:0000256" key="7">
    <source>
        <dbReference type="ARBA" id="ARBA00023002"/>
    </source>
</evidence>
<proteinExistence type="inferred from homology"/>
<dbReference type="EMBL" id="JAKWFO010000005">
    <property type="protein sequence ID" value="KAI9635219.1"/>
    <property type="molecule type" value="Genomic_DNA"/>
</dbReference>
<dbReference type="EC" id="1.14.99.56" evidence="15"/>
<dbReference type="GO" id="GO:0016787">
    <property type="term" value="F:hydrolase activity"/>
    <property type="evidence" value="ECO:0007669"/>
    <property type="project" value="UniProtKB-KW"/>
</dbReference>
<evidence type="ECO:0000313" key="20">
    <source>
        <dbReference type="Proteomes" id="UP001164286"/>
    </source>
</evidence>
<evidence type="ECO:0000256" key="9">
    <source>
        <dbReference type="ARBA" id="ARBA00023033"/>
    </source>
</evidence>
<keyword evidence="5 17" id="KW-0732">Signal</keyword>
<evidence type="ECO:0000256" key="6">
    <source>
        <dbReference type="ARBA" id="ARBA00023001"/>
    </source>
</evidence>
<keyword evidence="19" id="KW-0378">Hydrolase</keyword>
<dbReference type="Gene3D" id="2.70.50.70">
    <property type="match status" value="1"/>
</dbReference>
<evidence type="ECO:0000256" key="5">
    <source>
        <dbReference type="ARBA" id="ARBA00022729"/>
    </source>
</evidence>
<feature type="chain" id="PRO_5041385688" description="lytic cellulose monooxygenase (C4-dehydrogenating)" evidence="17">
    <location>
        <begin position="21"/>
        <end position="306"/>
    </location>
</feature>
<evidence type="ECO:0000256" key="10">
    <source>
        <dbReference type="ARBA" id="ARBA00023157"/>
    </source>
</evidence>